<dbReference type="Proteomes" id="UP001256400">
    <property type="component" value="Chromosome"/>
</dbReference>
<evidence type="ECO:0000313" key="5">
    <source>
        <dbReference type="Proteomes" id="UP000185674"/>
    </source>
</evidence>
<dbReference type="EMBL" id="CP016896">
    <property type="protein sequence ID" value="APV35609.1"/>
    <property type="molecule type" value="Genomic_DNA"/>
</dbReference>
<reference evidence="4" key="2">
    <citation type="submission" date="2023-09" db="EMBL/GenBank/DDBJ databases">
        <title>Acinetobacter soli.</title>
        <authorList>
            <person name="Kim B."/>
            <person name="Kim D."/>
            <person name="Park D."/>
        </authorList>
    </citation>
    <scope>NUCLEOTIDE SEQUENCE</scope>
    <source>
        <strain evidence="4">2023.05</strain>
    </source>
</reference>
<protein>
    <recommendedName>
        <fullName evidence="2">C2H2-type domain-containing protein</fullName>
    </recommendedName>
</protein>
<evidence type="ECO:0000313" key="4">
    <source>
        <dbReference type="EMBL" id="WND05085.1"/>
    </source>
</evidence>
<dbReference type="GeneID" id="67511008"/>
<feature type="domain" description="C2H2-type" evidence="2">
    <location>
        <begin position="7"/>
        <end position="28"/>
    </location>
</feature>
<dbReference type="EMBL" id="CP134206">
    <property type="protein sequence ID" value="WND05085.1"/>
    <property type="molecule type" value="Genomic_DNA"/>
</dbReference>
<evidence type="ECO:0000313" key="3">
    <source>
        <dbReference type="EMBL" id="APV35609.1"/>
    </source>
</evidence>
<dbReference type="eggNOG" id="ENOG5031RG2">
    <property type="taxonomic scope" value="Bacteria"/>
</dbReference>
<feature type="transmembrane region" description="Helical" evidence="1">
    <location>
        <begin position="35"/>
        <end position="57"/>
    </location>
</feature>
<accession>A0A1P8EHD0</accession>
<dbReference type="Proteomes" id="UP000185674">
    <property type="component" value="Chromosome"/>
</dbReference>
<dbReference type="PROSITE" id="PS00028">
    <property type="entry name" value="ZINC_FINGER_C2H2_1"/>
    <property type="match status" value="1"/>
</dbReference>
<sequence length="83" mass="9578">MLYQYRCACCDKVVASTDKECPHCGSHHIRSPYGWWVFCLVGCLAVVMVVKTFHFYVEAQDDTPNQHTLLDIFNHDKPTKSNQ</sequence>
<dbReference type="AlphaFoldDB" id="A0A1P8EHD0"/>
<dbReference type="RefSeq" id="WP_004937217.1">
    <property type="nucleotide sequence ID" value="NZ_BBNM01000004.1"/>
</dbReference>
<gene>
    <name evidence="3" type="ORF">BEN76_06070</name>
    <name evidence="4" type="ORF">RHP80_12875</name>
</gene>
<keyword evidence="1" id="KW-0812">Transmembrane</keyword>
<evidence type="ECO:0000259" key="2">
    <source>
        <dbReference type="PROSITE" id="PS00028"/>
    </source>
</evidence>
<keyword evidence="1" id="KW-0472">Membrane</keyword>
<dbReference type="InterPro" id="IPR013087">
    <property type="entry name" value="Znf_C2H2_type"/>
</dbReference>
<organism evidence="3 5">
    <name type="scientific">Acinetobacter soli</name>
    <dbReference type="NCBI Taxonomy" id="487316"/>
    <lineage>
        <taxon>Bacteria</taxon>
        <taxon>Pseudomonadati</taxon>
        <taxon>Pseudomonadota</taxon>
        <taxon>Gammaproteobacteria</taxon>
        <taxon>Moraxellales</taxon>
        <taxon>Moraxellaceae</taxon>
        <taxon>Acinetobacter</taxon>
    </lineage>
</organism>
<evidence type="ECO:0000256" key="1">
    <source>
        <dbReference type="SAM" id="Phobius"/>
    </source>
</evidence>
<keyword evidence="1" id="KW-1133">Transmembrane helix</keyword>
<proteinExistence type="predicted"/>
<name>A0A1P8EHD0_9GAMM</name>
<reference evidence="3 5" key="1">
    <citation type="submission" date="2016-08" db="EMBL/GenBank/DDBJ databases">
        <title>Complete genome sequence of Acinetobacter baylyi strain GFJ2.</title>
        <authorList>
            <person name="Tabata M."/>
            <person name="Kuboki S."/>
            <person name="Gibu N."/>
            <person name="Kinouchi Y."/>
            <person name="Vangnai A."/>
            <person name="Kasai D."/>
            <person name="Fukuda M."/>
        </authorList>
    </citation>
    <scope>NUCLEOTIDE SEQUENCE [LARGE SCALE GENOMIC DNA]</scope>
    <source>
        <strain evidence="3 5">GFJ2</strain>
    </source>
</reference>
<dbReference type="KEGG" id="asol:BEN76_06070"/>